<keyword evidence="4" id="KW-1185">Reference proteome</keyword>
<dbReference type="EMBL" id="CAOQHR010000001">
    <property type="protein sequence ID" value="CAI6264154.1"/>
    <property type="molecule type" value="Genomic_DNA"/>
</dbReference>
<dbReference type="InterPro" id="IPR011009">
    <property type="entry name" value="Kinase-like_dom_sf"/>
</dbReference>
<dbReference type="InterPro" id="IPR000719">
    <property type="entry name" value="Prot_kinase_dom"/>
</dbReference>
<dbReference type="SMART" id="SM00220">
    <property type="entry name" value="S_TKc"/>
    <property type="match status" value="1"/>
</dbReference>
<dbReference type="GO" id="GO:0004674">
    <property type="term" value="F:protein serine/threonine kinase activity"/>
    <property type="evidence" value="ECO:0007669"/>
    <property type="project" value="TreeGrafter"/>
</dbReference>
<evidence type="ECO:0000256" key="1">
    <source>
        <dbReference type="SAM" id="MobiDB-lite"/>
    </source>
</evidence>
<feature type="compositionally biased region" description="Basic and acidic residues" evidence="1">
    <location>
        <begin position="480"/>
        <end position="491"/>
    </location>
</feature>
<dbReference type="CDD" id="cd00180">
    <property type="entry name" value="PKc"/>
    <property type="match status" value="1"/>
</dbReference>
<dbReference type="PROSITE" id="PS50011">
    <property type="entry name" value="PROTEIN_KINASE_DOM"/>
    <property type="match status" value="1"/>
</dbReference>
<dbReference type="SUPFAM" id="SSF56112">
    <property type="entry name" value="Protein kinase-like (PK-like)"/>
    <property type="match status" value="1"/>
</dbReference>
<accession>A0A9W4U4Y8</accession>
<dbReference type="InterPro" id="IPR008271">
    <property type="entry name" value="Ser/Thr_kinase_AS"/>
</dbReference>
<protein>
    <recommendedName>
        <fullName evidence="2">Protein kinase domain-containing protein</fullName>
    </recommendedName>
</protein>
<gene>
    <name evidence="3" type="ORF">PDIGIT_LOCUS1469</name>
</gene>
<organism evidence="3 4">
    <name type="scientific">Periconia digitata</name>
    <dbReference type="NCBI Taxonomy" id="1303443"/>
    <lineage>
        <taxon>Eukaryota</taxon>
        <taxon>Fungi</taxon>
        <taxon>Dikarya</taxon>
        <taxon>Ascomycota</taxon>
        <taxon>Pezizomycotina</taxon>
        <taxon>Dothideomycetes</taxon>
        <taxon>Pleosporomycetidae</taxon>
        <taxon>Pleosporales</taxon>
        <taxon>Massarineae</taxon>
        <taxon>Periconiaceae</taxon>
        <taxon>Periconia</taxon>
    </lineage>
</organism>
<dbReference type="GO" id="GO:0005524">
    <property type="term" value="F:ATP binding"/>
    <property type="evidence" value="ECO:0007669"/>
    <property type="project" value="InterPro"/>
</dbReference>
<dbReference type="OrthoDB" id="310217at2759"/>
<dbReference type="InterPro" id="IPR053235">
    <property type="entry name" value="Ser_Thr_kinase"/>
</dbReference>
<dbReference type="PANTHER" id="PTHR24361">
    <property type="entry name" value="MITOGEN-ACTIVATED KINASE KINASE KINASE"/>
    <property type="match status" value="1"/>
</dbReference>
<comment type="caution">
    <text evidence="3">The sequence shown here is derived from an EMBL/GenBank/DDBJ whole genome shotgun (WGS) entry which is preliminary data.</text>
</comment>
<evidence type="ECO:0000259" key="2">
    <source>
        <dbReference type="PROSITE" id="PS50011"/>
    </source>
</evidence>
<dbReference type="Proteomes" id="UP001152607">
    <property type="component" value="Unassembled WGS sequence"/>
</dbReference>
<dbReference type="AlphaFoldDB" id="A0A9W4U4Y8"/>
<dbReference type="Gene3D" id="1.10.510.10">
    <property type="entry name" value="Transferase(Phosphotransferase) domain 1"/>
    <property type="match status" value="1"/>
</dbReference>
<feature type="region of interest" description="Disordered" evidence="1">
    <location>
        <begin position="470"/>
        <end position="537"/>
    </location>
</feature>
<feature type="domain" description="Protein kinase" evidence="2">
    <location>
        <begin position="22"/>
        <end position="290"/>
    </location>
</feature>
<evidence type="ECO:0000313" key="4">
    <source>
        <dbReference type="Proteomes" id="UP001152607"/>
    </source>
</evidence>
<feature type="compositionally biased region" description="Basic and acidic residues" evidence="1">
    <location>
        <begin position="508"/>
        <end position="537"/>
    </location>
</feature>
<name>A0A9W4U4Y8_9PLEO</name>
<sequence length="537" mass="61254">MVQGLKDDPDFIQSPKDFIKEATRERNLGAGADGQVSLFKHRHTGRCVAVKYIGENVSGDWREAAVNNLLNEIDRFKTLGAHPNIIKVVGWDADFDDHRAGMPALFLELATHGSMHDYQHRLRSYFSRVPELTLWKVMLDLSNGIDFLHNKHNLQLVHGDIKPGNFLVVGPPGVKEFPLLPTFKFSDFGRMEAYDPKNAVEFLGTQAYAPPLEERWAGMAPAADIWGIGATLNELAFNTPPTQTDAQFLRSYNEAKTSSETDLDTDILQNNLYVRKQVRSMRESTIRPLNASRERQIEEFNLPPSNTVEPYSNELQYWYDVCCQFEKKERATAKLLGRYLIPTAEANVEVYAASYNLDHNRLRRDIIAHNLKPGVPKMVVPPLRANPTTDRGRPEDQISLSYGTEPEEIDRFDRADDQEGYDPATSSENKLGIEDIGPYQEQPARPDVGREVAEPQWRYPLQFDGVIEPQPLSFKNNHGQPERLDVGHRVTEPQWNSRTPQEYALHLTVEEPQRLLKSQEDKRETHDRKDNQTHAPP</sequence>
<dbReference type="GO" id="GO:0005737">
    <property type="term" value="C:cytoplasm"/>
    <property type="evidence" value="ECO:0007669"/>
    <property type="project" value="TreeGrafter"/>
</dbReference>
<proteinExistence type="predicted"/>
<feature type="region of interest" description="Disordered" evidence="1">
    <location>
        <begin position="378"/>
        <end position="450"/>
    </location>
</feature>
<dbReference type="Pfam" id="PF00069">
    <property type="entry name" value="Pkinase"/>
    <property type="match status" value="1"/>
</dbReference>
<reference evidence="3" key="1">
    <citation type="submission" date="2023-01" db="EMBL/GenBank/DDBJ databases">
        <authorList>
            <person name="Van Ghelder C."/>
            <person name="Rancurel C."/>
        </authorList>
    </citation>
    <scope>NUCLEOTIDE SEQUENCE</scope>
    <source>
        <strain evidence="3">CNCM I-4278</strain>
    </source>
</reference>
<dbReference type="PROSITE" id="PS00108">
    <property type="entry name" value="PROTEIN_KINASE_ST"/>
    <property type="match status" value="1"/>
</dbReference>
<evidence type="ECO:0000313" key="3">
    <source>
        <dbReference type="EMBL" id="CAI6264154.1"/>
    </source>
</evidence>